<dbReference type="InterPro" id="IPR006935">
    <property type="entry name" value="Helicase/UvrB_N"/>
</dbReference>
<dbReference type="STRING" id="457570.Nther_0365"/>
<dbReference type="OrthoDB" id="9804145at2"/>
<dbReference type="Gene3D" id="3.40.50.300">
    <property type="entry name" value="P-loop containing nucleotide triphosphate hydrolases"/>
    <property type="match status" value="2"/>
</dbReference>
<dbReference type="PANTHER" id="PTHR47396:SF1">
    <property type="entry name" value="ATP-DEPENDENT HELICASE IRC3-RELATED"/>
    <property type="match status" value="1"/>
</dbReference>
<dbReference type="GO" id="GO:0005524">
    <property type="term" value="F:ATP binding"/>
    <property type="evidence" value="ECO:0007669"/>
    <property type="project" value="InterPro"/>
</dbReference>
<dbReference type="KEGG" id="nth:Nther_0365"/>
<organism evidence="2 3">
    <name type="scientific">Natranaerobius thermophilus (strain ATCC BAA-1301 / DSM 18059 / JW/NM-WN-LF)</name>
    <dbReference type="NCBI Taxonomy" id="457570"/>
    <lineage>
        <taxon>Bacteria</taxon>
        <taxon>Bacillati</taxon>
        <taxon>Bacillota</taxon>
        <taxon>Clostridia</taxon>
        <taxon>Natranaerobiales</taxon>
        <taxon>Natranaerobiaceae</taxon>
        <taxon>Natranaerobius</taxon>
    </lineage>
</organism>
<feature type="domain" description="Helicase ATP-binding" evidence="1">
    <location>
        <begin position="81"/>
        <end position="266"/>
    </location>
</feature>
<dbReference type="REBASE" id="18199">
    <property type="entry name" value="NthORF364P"/>
</dbReference>
<accession>B2A5C8</accession>
<dbReference type="SUPFAM" id="SSF52540">
    <property type="entry name" value="P-loop containing nucleoside triphosphate hydrolases"/>
    <property type="match status" value="1"/>
</dbReference>
<dbReference type="EMBL" id="CP001034">
    <property type="protein sequence ID" value="ACB83962.1"/>
    <property type="molecule type" value="Genomic_DNA"/>
</dbReference>
<dbReference type="InterPro" id="IPR014001">
    <property type="entry name" value="Helicase_ATP-bd"/>
</dbReference>
<dbReference type="GO" id="GO:0005829">
    <property type="term" value="C:cytosol"/>
    <property type="evidence" value="ECO:0007669"/>
    <property type="project" value="TreeGrafter"/>
</dbReference>
<protein>
    <submittedName>
        <fullName evidence="2">Type III restriction protein res subunit</fullName>
    </submittedName>
</protein>
<proteinExistence type="predicted"/>
<evidence type="ECO:0000259" key="1">
    <source>
        <dbReference type="PROSITE" id="PS51192"/>
    </source>
</evidence>
<dbReference type="PROSITE" id="PS51192">
    <property type="entry name" value="HELICASE_ATP_BIND_1"/>
    <property type="match status" value="1"/>
</dbReference>
<evidence type="ECO:0000313" key="3">
    <source>
        <dbReference type="Proteomes" id="UP000001683"/>
    </source>
</evidence>
<sequence>MKLQFNPNLDFQQEAIRSIVDIFEGQPITHSNFTVANLSGQIGIHETNIGVGNKLDPSFDEEDILKNVRKIQLRNGLPQTENIEKDDYHFTVEMETGTGKTYVYLRTLFELNQKYGFKKFIIVVPSVAIKEGVVKSINIMSDHFKLLYDNVMFRAYEYQSQNIERIRDFATSDHIQIMVMTIQSFNKDKNVINNDHERTNGLKPIEFIRDTNPIVVIDEPQSTVSTKKAEDAVMSLNPLCTLRYSATHRKKHNLMYKLDAVDAYQRQLVKQIEVASVTSKDYHNDAYLRLVSVDNSKTPITAKIEIDKRTKNGGIKRQSVQVKKGDDLFEKSGGREQYSGYIVSEIYAKEGSEYVDFTSRKHIELGEVRGELDDEVIKRTQIRKTIEEHLEKELRLKQEGIKILSLFFIDRVSNYRYYDEEGNPQKGKYAIWFEEEYKDIIQKPKYRTLFNDVDIETEAEAVHNGYFSKDRKGKVKDTRGNTQADEDTYNLIMKDKERLLDFNSKLKFIFSHSALKEGWDNPNVFQICTLNETKSEIKKRQEIGRGLRLAVDQNGERRHGFNINTLTVMANESYEDFAKALQKEIEEEEGIKFGVVEKHTFANLKVEREGEYQYLEQNASEELWNDLKSKEYIDDQGKITDKLKEDIKNKNFEVPEEYKEVEDQVVATLKKIAGSLRINNADDKKEIKLNKQRYLSPEFKELWDRIKYKTTYNVEFDTEELIQECVEEIKKNLMIDKAKVIYTKGEVDISAAGTVAEEKGRYAMVVDDAKFRLPDIITYLQNETSLTRKTIVRILKESGKLYQFKNNPQKFMDEVSKIIKTKMRHLIVDGIKYEKIGEEAYYAQELFENEELFGYLSKNLVKSEKSVYDHVICDSDVEADFAQKFENNDLVKVYAKLPDWFKIDTPLGDYNPDWAVLIDKDGEERLYFVVETKGSVLFEELRPREEGKIKCGEKHFEALGNHIEFEKKDNFEEFIENV</sequence>
<evidence type="ECO:0000313" key="2">
    <source>
        <dbReference type="EMBL" id="ACB83962.1"/>
    </source>
</evidence>
<name>B2A5C8_NATTJ</name>
<dbReference type="Pfam" id="PF19778">
    <property type="entry name" value="RE_endonuc"/>
    <property type="match status" value="1"/>
</dbReference>
<dbReference type="Pfam" id="PF04851">
    <property type="entry name" value="ResIII"/>
    <property type="match status" value="1"/>
</dbReference>
<dbReference type="AlphaFoldDB" id="B2A5C8"/>
<dbReference type="InParanoid" id="B2A5C8"/>
<reference evidence="2 3" key="2">
    <citation type="journal article" date="2011" name="J. Bacteriol.">
        <title>Complete genome sequence of the anaerobic, halophilic alkalithermophile Natranaerobius thermophilus JW/NM-WN-LF.</title>
        <authorList>
            <person name="Zhao B."/>
            <person name="Mesbah N.M."/>
            <person name="Dalin E."/>
            <person name="Goodwin L."/>
            <person name="Nolan M."/>
            <person name="Pitluck S."/>
            <person name="Chertkov O."/>
            <person name="Brettin T.S."/>
            <person name="Han J."/>
            <person name="Larimer F.W."/>
            <person name="Land M.L."/>
            <person name="Hauser L."/>
            <person name="Kyrpides N."/>
            <person name="Wiegel J."/>
        </authorList>
    </citation>
    <scope>NUCLEOTIDE SEQUENCE [LARGE SCALE GENOMIC DNA]</scope>
    <source>
        <strain evidence="3">ATCC BAA-1301 / DSM 18059 / JW/NM-WN-LF</strain>
    </source>
</reference>
<dbReference type="HOGENOM" id="CLU_011799_0_0_9"/>
<dbReference type="RefSeq" id="WP_012446850.1">
    <property type="nucleotide sequence ID" value="NC_010718.1"/>
</dbReference>
<dbReference type="InterPro" id="IPR027417">
    <property type="entry name" value="P-loop_NTPase"/>
</dbReference>
<reference evidence="2 3" key="1">
    <citation type="submission" date="2008-04" db="EMBL/GenBank/DDBJ databases">
        <title>Complete sequence of chromosome of Natranaerobius thermophilus JW/NM-WN-LF.</title>
        <authorList>
            <consortium name="US DOE Joint Genome Institute"/>
            <person name="Copeland A."/>
            <person name="Lucas S."/>
            <person name="Lapidus A."/>
            <person name="Glavina del Rio T."/>
            <person name="Dalin E."/>
            <person name="Tice H."/>
            <person name="Bruce D."/>
            <person name="Goodwin L."/>
            <person name="Pitluck S."/>
            <person name="Chertkov O."/>
            <person name="Brettin T."/>
            <person name="Detter J.C."/>
            <person name="Han C."/>
            <person name="Kuske C.R."/>
            <person name="Schmutz J."/>
            <person name="Larimer F."/>
            <person name="Land M."/>
            <person name="Hauser L."/>
            <person name="Kyrpides N."/>
            <person name="Lykidis A."/>
            <person name="Mesbah N.M."/>
            <person name="Wiegel J."/>
        </authorList>
    </citation>
    <scope>NUCLEOTIDE SEQUENCE [LARGE SCALE GENOMIC DNA]</scope>
    <source>
        <strain evidence="3">ATCC BAA-1301 / DSM 18059 / JW/NM-WN-LF</strain>
    </source>
</reference>
<dbReference type="InterPro" id="IPR045572">
    <property type="entry name" value="RE_endonuc_C"/>
</dbReference>
<dbReference type="PANTHER" id="PTHR47396">
    <property type="entry name" value="TYPE I RESTRICTION ENZYME ECOKI R PROTEIN"/>
    <property type="match status" value="1"/>
</dbReference>
<dbReference type="InterPro" id="IPR050742">
    <property type="entry name" value="Helicase_Restrict-Modif_Enz"/>
</dbReference>
<gene>
    <name evidence="2" type="ordered locus">Nther_0365</name>
</gene>
<dbReference type="GO" id="GO:0015668">
    <property type="term" value="F:type III site-specific deoxyribonuclease activity"/>
    <property type="evidence" value="ECO:0007669"/>
    <property type="project" value="InterPro"/>
</dbReference>
<dbReference type="GO" id="GO:0003677">
    <property type="term" value="F:DNA binding"/>
    <property type="evidence" value="ECO:0007669"/>
    <property type="project" value="InterPro"/>
</dbReference>
<dbReference type="Proteomes" id="UP000001683">
    <property type="component" value="Chromosome"/>
</dbReference>
<dbReference type="eggNOG" id="COG3587">
    <property type="taxonomic scope" value="Bacteria"/>
</dbReference>
<keyword evidence="3" id="KW-1185">Reference proteome</keyword>